<keyword evidence="1" id="KW-0472">Membrane</keyword>
<evidence type="ECO:0000256" key="1">
    <source>
        <dbReference type="SAM" id="Phobius"/>
    </source>
</evidence>
<evidence type="ECO:0000313" key="3">
    <source>
        <dbReference type="Proteomes" id="UP000286235"/>
    </source>
</evidence>
<feature type="transmembrane region" description="Helical" evidence="1">
    <location>
        <begin position="12"/>
        <end position="37"/>
    </location>
</feature>
<name>A0A420VHQ8_9BACI</name>
<dbReference type="Proteomes" id="UP000286235">
    <property type="component" value="Unassembled WGS sequence"/>
</dbReference>
<evidence type="ECO:0000313" key="2">
    <source>
        <dbReference type="EMBL" id="RKO62948.1"/>
    </source>
</evidence>
<dbReference type="EMBL" id="AZRV01000011">
    <property type="protein sequence ID" value="RKO62948.1"/>
    <property type="molecule type" value="Genomic_DNA"/>
</dbReference>
<keyword evidence="1" id="KW-0812">Transmembrane</keyword>
<dbReference type="AlphaFoldDB" id="A0A420VHQ8"/>
<keyword evidence="3" id="KW-1185">Reference proteome</keyword>
<organism evidence="2 3">
    <name type="scientific">Caldibacillus debilis GB1</name>
    <dbReference type="NCBI Taxonomy" id="1339248"/>
    <lineage>
        <taxon>Bacteria</taxon>
        <taxon>Bacillati</taxon>
        <taxon>Bacillota</taxon>
        <taxon>Bacilli</taxon>
        <taxon>Bacillales</taxon>
        <taxon>Bacillaceae</taxon>
        <taxon>Caldibacillus</taxon>
    </lineage>
</organism>
<proteinExistence type="predicted"/>
<comment type="caution">
    <text evidence="2">The sequence shown here is derived from an EMBL/GenBank/DDBJ whole genome shotgun (WGS) entry which is preliminary data.</text>
</comment>
<gene>
    <name evidence="2" type="ORF">Cdeb_00035</name>
</gene>
<accession>A0A420VHQ8</accession>
<protein>
    <submittedName>
        <fullName evidence="2">Uncharacterized protein</fullName>
    </submittedName>
</protein>
<keyword evidence="1" id="KW-1133">Transmembrane helix</keyword>
<sequence length="52" mass="5688">MKLTVKRLLAYGLDFVLLASVLVSLQWTLYLVTGGFLSSALTPGMKSNFGYC</sequence>
<reference evidence="2 3" key="1">
    <citation type="submission" date="2013-12" db="EMBL/GenBank/DDBJ databases">
        <title>Genome and proteome characterization of Caldibacillus debilis GB1 derived from a cellulolytic aero-tolerant co-culture.</title>
        <authorList>
            <person name="Wushke S.T."/>
            <person name="Zhang X."/>
            <person name="Fristensky B."/>
            <person name="Wilkins J.A."/>
            <person name="Levin D.B."/>
            <person name="Sparling R."/>
        </authorList>
    </citation>
    <scope>NUCLEOTIDE SEQUENCE [LARGE SCALE GENOMIC DNA]</scope>
    <source>
        <strain evidence="2 3">GB1</strain>
    </source>
</reference>